<dbReference type="InterPro" id="IPR038765">
    <property type="entry name" value="Papain-like_cys_pep_sf"/>
</dbReference>
<feature type="compositionally biased region" description="Polar residues" evidence="1">
    <location>
        <begin position="583"/>
        <end position="592"/>
    </location>
</feature>
<keyword evidence="3" id="KW-1185">Reference proteome</keyword>
<comment type="caution">
    <text evidence="2">The sequence shown here is derived from an EMBL/GenBank/DDBJ whole genome shotgun (WGS) entry which is preliminary data.</text>
</comment>
<dbReference type="Pfam" id="PF05257">
    <property type="entry name" value="CHAP"/>
    <property type="match status" value="1"/>
</dbReference>
<sequence>MTPEMQKFIDLLESQLGYSERAGAYTKFGKWYGKHVEFDADYTSAPWCDMYLSWAAHKLGYEDWMGQFAWTVSHAKWFKEQGAWGHKPKPGAFVFYDWSGSNDIDRIDHVGVVTKVVGDTIFTIEGNIDGGLAKRKERDTSKVVGYGYPERIKARLDEEAAQVEREARKKAEERAAAPPGPGTDVGTLDLPGHESLSSLIPRSQIEEPAHAPSTGSSPAPSPKTATGTGTARDGKRQSGSHESRSEQTQQRQAVAEQPKKAKHAKPTTADTTAATAEPLLANADASTTGPLPAVPSPTLVGSALVAALALLAVAKTRRLRMAPAAAGSPAPRSNANRRRRRRTATTTAAMVRTSTTGDAPSRRRLPDTAPFTPTFTPDRPATRTGPLESVPAFEPFSAFETISGIRPHDPATTGPVEIVLDTGPLERFVDTGPFERIIIPGATSTFDAFAPATRGLGDVQAGDVPNSGVQGGGVPDIGVTYRGRRRRHDHPVEEFPSSDLPLRGRRHRRPAPTQQGIHIGGAQNIHVSGPQSVHAGAAQNAHTGGQDHPLTGRRHTTAFPPPPRREDDRELVGASAGARSQPPRATSGQTARSAPGQPGRPGPGHAATSRQGRRGRGRHRA</sequence>
<feature type="region of interest" description="Disordered" evidence="1">
    <location>
        <begin position="207"/>
        <end position="273"/>
    </location>
</feature>
<feature type="compositionally biased region" description="Low complexity" evidence="1">
    <location>
        <begin position="367"/>
        <end position="384"/>
    </location>
</feature>
<feature type="compositionally biased region" description="Low complexity" evidence="1">
    <location>
        <begin position="210"/>
        <end position="231"/>
    </location>
</feature>
<reference evidence="2 3" key="1">
    <citation type="submission" date="2019-10" db="EMBL/GenBank/DDBJ databases">
        <title>Nonomuraea sp. nov., isolated from Phyllanthus amarus.</title>
        <authorList>
            <person name="Klykleung N."/>
            <person name="Tanasupawat S."/>
        </authorList>
    </citation>
    <scope>NUCLEOTIDE SEQUENCE [LARGE SCALE GENOMIC DNA]</scope>
    <source>
        <strain evidence="2 3">PA1-10</strain>
    </source>
</reference>
<dbReference type="OrthoDB" id="5124837at2"/>
<dbReference type="RefSeq" id="WP_139637433.1">
    <property type="nucleotide sequence ID" value="NZ_VDLX02000027.1"/>
</dbReference>
<feature type="region of interest" description="Disordered" evidence="1">
    <location>
        <begin position="157"/>
        <end position="195"/>
    </location>
</feature>
<gene>
    <name evidence="2" type="ORF">FH608_045625</name>
</gene>
<organism evidence="2 3">
    <name type="scientific">Nonomuraea phyllanthi</name>
    <dbReference type="NCBI Taxonomy" id="2219224"/>
    <lineage>
        <taxon>Bacteria</taxon>
        <taxon>Bacillati</taxon>
        <taxon>Actinomycetota</taxon>
        <taxon>Actinomycetes</taxon>
        <taxon>Streptosporangiales</taxon>
        <taxon>Streptosporangiaceae</taxon>
        <taxon>Nonomuraea</taxon>
    </lineage>
</organism>
<feature type="region of interest" description="Disordered" evidence="1">
    <location>
        <begin position="321"/>
        <end position="389"/>
    </location>
</feature>
<feature type="compositionally biased region" description="Basic and acidic residues" evidence="1">
    <location>
        <begin position="157"/>
        <end position="175"/>
    </location>
</feature>
<dbReference type="Proteomes" id="UP000312512">
    <property type="component" value="Unassembled WGS sequence"/>
</dbReference>
<feature type="compositionally biased region" description="Basic and acidic residues" evidence="1">
    <location>
        <begin position="232"/>
        <end position="245"/>
    </location>
</feature>
<dbReference type="AlphaFoldDB" id="A0A5C4VAC5"/>
<evidence type="ECO:0000256" key="1">
    <source>
        <dbReference type="SAM" id="MobiDB-lite"/>
    </source>
</evidence>
<name>A0A5C4VAC5_9ACTN</name>
<dbReference type="SUPFAM" id="SSF54001">
    <property type="entry name" value="Cysteine proteinases"/>
    <property type="match status" value="1"/>
</dbReference>
<evidence type="ECO:0000313" key="3">
    <source>
        <dbReference type="Proteomes" id="UP000312512"/>
    </source>
</evidence>
<dbReference type="InterPro" id="IPR007921">
    <property type="entry name" value="CHAP_dom"/>
</dbReference>
<proteinExistence type="predicted"/>
<evidence type="ECO:0000313" key="2">
    <source>
        <dbReference type="EMBL" id="KAB8187556.1"/>
    </source>
</evidence>
<feature type="compositionally biased region" description="Basic residues" evidence="1">
    <location>
        <begin position="611"/>
        <end position="621"/>
    </location>
</feature>
<protein>
    <submittedName>
        <fullName evidence="2">CHAP domain-containing protein</fullName>
    </submittedName>
</protein>
<feature type="compositionally biased region" description="Low complexity" evidence="1">
    <location>
        <begin position="344"/>
        <end position="356"/>
    </location>
</feature>
<accession>A0A5C4VAC5</accession>
<feature type="region of interest" description="Disordered" evidence="1">
    <location>
        <begin position="484"/>
        <end position="621"/>
    </location>
</feature>
<feature type="compositionally biased region" description="Low complexity" evidence="1">
    <location>
        <begin position="322"/>
        <end position="334"/>
    </location>
</feature>
<dbReference type="EMBL" id="VDLX02000027">
    <property type="protein sequence ID" value="KAB8187556.1"/>
    <property type="molecule type" value="Genomic_DNA"/>
</dbReference>